<gene>
    <name evidence="1" type="ORF">S01H1_23847</name>
</gene>
<dbReference type="EMBL" id="BARS01013926">
    <property type="protein sequence ID" value="GAF88268.1"/>
    <property type="molecule type" value="Genomic_DNA"/>
</dbReference>
<proteinExistence type="predicted"/>
<accession>X0T447</accession>
<reference evidence="1" key="1">
    <citation type="journal article" date="2014" name="Front. Microbiol.">
        <title>High frequency of phylogenetically diverse reductive dehalogenase-homologous genes in deep subseafloor sedimentary metagenomes.</title>
        <authorList>
            <person name="Kawai M."/>
            <person name="Futagami T."/>
            <person name="Toyoda A."/>
            <person name="Takaki Y."/>
            <person name="Nishi S."/>
            <person name="Hori S."/>
            <person name="Arai W."/>
            <person name="Tsubouchi T."/>
            <person name="Morono Y."/>
            <person name="Uchiyama I."/>
            <person name="Ito T."/>
            <person name="Fujiyama A."/>
            <person name="Inagaki F."/>
            <person name="Takami H."/>
        </authorList>
    </citation>
    <scope>NUCLEOTIDE SEQUENCE</scope>
    <source>
        <strain evidence="1">Expedition CK06-06</strain>
    </source>
</reference>
<dbReference type="AlphaFoldDB" id="X0T447"/>
<sequence>MIILPARVGDDDVEFAGLACQKLLELKAEAFELLFVQIRSLD</sequence>
<organism evidence="1">
    <name type="scientific">marine sediment metagenome</name>
    <dbReference type="NCBI Taxonomy" id="412755"/>
    <lineage>
        <taxon>unclassified sequences</taxon>
        <taxon>metagenomes</taxon>
        <taxon>ecological metagenomes</taxon>
    </lineage>
</organism>
<evidence type="ECO:0000313" key="1">
    <source>
        <dbReference type="EMBL" id="GAF88268.1"/>
    </source>
</evidence>
<name>X0T447_9ZZZZ</name>
<protein>
    <submittedName>
        <fullName evidence="1">Uncharacterized protein</fullName>
    </submittedName>
</protein>
<feature type="non-terminal residue" evidence="1">
    <location>
        <position position="42"/>
    </location>
</feature>
<comment type="caution">
    <text evidence="1">The sequence shown here is derived from an EMBL/GenBank/DDBJ whole genome shotgun (WGS) entry which is preliminary data.</text>
</comment>